<evidence type="ECO:0000313" key="3">
    <source>
        <dbReference type="EMBL" id="TWT53140.1"/>
    </source>
</evidence>
<dbReference type="EMBL" id="SJPI01000001">
    <property type="protein sequence ID" value="TWT53140.1"/>
    <property type="molecule type" value="Genomic_DNA"/>
</dbReference>
<protein>
    <submittedName>
        <fullName evidence="3">Glycogen synthase</fullName>
        <ecNumber evidence="3">2.4.1.11</ecNumber>
    </submittedName>
</protein>
<comment type="caution">
    <text evidence="3">The sequence shown here is derived from an EMBL/GenBank/DDBJ whole genome shotgun (WGS) entry which is preliminary data.</text>
</comment>
<evidence type="ECO:0000313" key="4">
    <source>
        <dbReference type="Proteomes" id="UP000316598"/>
    </source>
</evidence>
<dbReference type="PANTHER" id="PTHR45947">
    <property type="entry name" value="SULFOQUINOVOSYL TRANSFERASE SQD2"/>
    <property type="match status" value="1"/>
</dbReference>
<dbReference type="Pfam" id="PF13439">
    <property type="entry name" value="Glyco_transf_4"/>
    <property type="match status" value="1"/>
</dbReference>
<dbReference type="AlphaFoldDB" id="A0A5C5WRR0"/>
<dbReference type="OrthoDB" id="9787617at2"/>
<gene>
    <name evidence="3" type="ORF">Pla22_07680</name>
</gene>
<evidence type="ECO:0000259" key="1">
    <source>
        <dbReference type="Pfam" id="PF00534"/>
    </source>
</evidence>
<dbReference type="InterPro" id="IPR050194">
    <property type="entry name" value="Glycosyltransferase_grp1"/>
</dbReference>
<accession>A0A5C5WRR0</accession>
<evidence type="ECO:0000259" key="2">
    <source>
        <dbReference type="Pfam" id="PF13439"/>
    </source>
</evidence>
<dbReference type="InterPro" id="IPR001296">
    <property type="entry name" value="Glyco_trans_1"/>
</dbReference>
<sequence length="398" mass="43673">MRILIAHNSHKIAGGEQRVFESETAQLEKAGHEVIRFNPHNDEVDGLNGLTLASKTIWNRSSARDLTKLVQTHRPDVAHFHNIVPLISPSVFSVAAKHSVPIVWTLHNYRLICPGMLLLRDSKPCELCVSRSVKTPAVIHKCYRNSRTATSAVTTMLTVHQMIGTWDHIACFVAPSNFAKEKFVQGGLPRDRIVTKSNFVPGNPQTGSGDGNFFLYVGRLSEEKGVNSLLETWQKHRIQERLIIAGEGPLETDVRHACDNNANIEFVGRQSSAEVQRLMSAATATIVPSVCYETFGLVAAESFAVGTPVLASNLGALAELIRPGENGFTFQPGNPDSLAAAIDQIKTSNPDELRMNARQSYEDKYTEERSLAGLLEIYQRVRGIESSSSTFGPTVASV</sequence>
<dbReference type="InterPro" id="IPR028098">
    <property type="entry name" value="Glyco_trans_4-like_N"/>
</dbReference>
<proteinExistence type="predicted"/>
<organism evidence="3 4">
    <name type="scientific">Rubripirellula amarantea</name>
    <dbReference type="NCBI Taxonomy" id="2527999"/>
    <lineage>
        <taxon>Bacteria</taxon>
        <taxon>Pseudomonadati</taxon>
        <taxon>Planctomycetota</taxon>
        <taxon>Planctomycetia</taxon>
        <taxon>Pirellulales</taxon>
        <taxon>Pirellulaceae</taxon>
        <taxon>Rubripirellula</taxon>
    </lineage>
</organism>
<keyword evidence="4" id="KW-1185">Reference proteome</keyword>
<dbReference type="Proteomes" id="UP000316598">
    <property type="component" value="Unassembled WGS sequence"/>
</dbReference>
<keyword evidence="3" id="KW-0328">Glycosyltransferase</keyword>
<name>A0A5C5WRR0_9BACT</name>
<dbReference type="Pfam" id="PF00534">
    <property type="entry name" value="Glycos_transf_1"/>
    <property type="match status" value="1"/>
</dbReference>
<dbReference type="RefSeq" id="WP_146513410.1">
    <property type="nucleotide sequence ID" value="NZ_SJPI01000001.1"/>
</dbReference>
<feature type="domain" description="Glycosyl transferase family 1" evidence="1">
    <location>
        <begin position="209"/>
        <end position="357"/>
    </location>
</feature>
<dbReference type="PANTHER" id="PTHR45947:SF13">
    <property type="entry name" value="TRANSFERASE"/>
    <property type="match status" value="1"/>
</dbReference>
<reference evidence="3 4" key="1">
    <citation type="submission" date="2019-02" db="EMBL/GenBank/DDBJ databases">
        <title>Deep-cultivation of Planctomycetes and their phenomic and genomic characterization uncovers novel biology.</title>
        <authorList>
            <person name="Wiegand S."/>
            <person name="Jogler M."/>
            <person name="Boedeker C."/>
            <person name="Pinto D."/>
            <person name="Vollmers J."/>
            <person name="Rivas-Marin E."/>
            <person name="Kohn T."/>
            <person name="Peeters S.H."/>
            <person name="Heuer A."/>
            <person name="Rast P."/>
            <person name="Oberbeckmann S."/>
            <person name="Bunk B."/>
            <person name="Jeske O."/>
            <person name="Meyerdierks A."/>
            <person name="Storesund J.E."/>
            <person name="Kallscheuer N."/>
            <person name="Luecker S."/>
            <person name="Lage O.M."/>
            <person name="Pohl T."/>
            <person name="Merkel B.J."/>
            <person name="Hornburger P."/>
            <person name="Mueller R.-W."/>
            <person name="Bruemmer F."/>
            <person name="Labrenz M."/>
            <person name="Spormann A.M."/>
            <person name="Op Den Camp H."/>
            <person name="Overmann J."/>
            <person name="Amann R."/>
            <person name="Jetten M.S.M."/>
            <person name="Mascher T."/>
            <person name="Medema M.H."/>
            <person name="Devos D.P."/>
            <person name="Kaster A.-K."/>
            <person name="Ovreas L."/>
            <person name="Rohde M."/>
            <person name="Galperin M.Y."/>
            <person name="Jogler C."/>
        </authorList>
    </citation>
    <scope>NUCLEOTIDE SEQUENCE [LARGE SCALE GENOMIC DNA]</scope>
    <source>
        <strain evidence="3 4">Pla22</strain>
    </source>
</reference>
<dbReference type="SUPFAM" id="SSF53756">
    <property type="entry name" value="UDP-Glycosyltransferase/glycogen phosphorylase"/>
    <property type="match status" value="1"/>
</dbReference>
<dbReference type="EC" id="2.4.1.11" evidence="3"/>
<dbReference type="GO" id="GO:0004373">
    <property type="term" value="F:alpha-1,4-glucan glucosyltransferase (UDP-glucose donor) activity"/>
    <property type="evidence" value="ECO:0007669"/>
    <property type="project" value="UniProtKB-EC"/>
</dbReference>
<dbReference type="Gene3D" id="3.40.50.2000">
    <property type="entry name" value="Glycogen Phosphorylase B"/>
    <property type="match status" value="2"/>
</dbReference>
<keyword evidence="3" id="KW-0808">Transferase</keyword>
<feature type="domain" description="Glycosyltransferase subfamily 4-like N-terminal" evidence="2">
    <location>
        <begin position="14"/>
        <end position="200"/>
    </location>
</feature>